<dbReference type="InterPro" id="IPR000702">
    <property type="entry name" value="Ribosomal_uL6-like"/>
</dbReference>
<reference evidence="8 9" key="1">
    <citation type="submission" date="2020-08" db="EMBL/GenBank/DDBJ databases">
        <title>Genomic Encyclopedia of Type Strains, Phase IV (KMG-V): Genome sequencing to study the core and pangenomes of soil and plant-associated prokaryotes.</title>
        <authorList>
            <person name="Whitman W."/>
        </authorList>
    </citation>
    <scope>NUCLEOTIDE SEQUENCE [LARGE SCALE GENOMIC DNA]</scope>
    <source>
        <strain evidence="8 9">M8US30</strain>
    </source>
</reference>
<evidence type="ECO:0000256" key="4">
    <source>
        <dbReference type="HAMAP-Rule" id="MF_01365"/>
    </source>
</evidence>
<accession>A0A7W8JAG3</accession>
<evidence type="ECO:0000313" key="9">
    <source>
        <dbReference type="Proteomes" id="UP000569092"/>
    </source>
</evidence>
<organism evidence="8 9">
    <name type="scientific">Tunturiibacter lichenicola</name>
    <dbReference type="NCBI Taxonomy" id="2051959"/>
    <lineage>
        <taxon>Bacteria</taxon>
        <taxon>Pseudomonadati</taxon>
        <taxon>Acidobacteriota</taxon>
        <taxon>Terriglobia</taxon>
        <taxon>Terriglobales</taxon>
        <taxon>Acidobacteriaceae</taxon>
        <taxon>Tunturiibacter</taxon>
    </lineage>
</organism>
<feature type="domain" description="Large ribosomal subunit protein uL6 alpha-beta" evidence="7">
    <location>
        <begin position="90"/>
        <end position="166"/>
    </location>
</feature>
<dbReference type="InterPro" id="IPR019906">
    <property type="entry name" value="Ribosomal_uL6_bac-type"/>
</dbReference>
<dbReference type="Gene3D" id="3.90.930.12">
    <property type="entry name" value="Ribosomal protein L6, alpha-beta domain"/>
    <property type="match status" value="2"/>
</dbReference>
<dbReference type="PRINTS" id="PR00059">
    <property type="entry name" value="RIBOSOMALL6"/>
</dbReference>
<comment type="function">
    <text evidence="4 6">This protein binds to the 23S rRNA, and is important in its secondary structure. It is located near the subunit interface in the base of the L7/L12 stalk, and near the tRNA binding site of the peptidyltransferase center.</text>
</comment>
<keyword evidence="3 4" id="KW-0687">Ribonucleoprotein</keyword>
<dbReference type="AlphaFoldDB" id="A0A7W8JAG3"/>
<evidence type="ECO:0000313" key="8">
    <source>
        <dbReference type="EMBL" id="MBB5345697.1"/>
    </source>
</evidence>
<evidence type="ECO:0000256" key="2">
    <source>
        <dbReference type="ARBA" id="ARBA00022980"/>
    </source>
</evidence>
<evidence type="ECO:0000256" key="6">
    <source>
        <dbReference type="RuleBase" id="RU003870"/>
    </source>
</evidence>
<dbReference type="PIRSF" id="PIRSF002162">
    <property type="entry name" value="Ribosomal_L6"/>
    <property type="match status" value="1"/>
</dbReference>
<keyword evidence="2 4" id="KW-0689">Ribosomal protein</keyword>
<dbReference type="GO" id="GO:0022625">
    <property type="term" value="C:cytosolic large ribosomal subunit"/>
    <property type="evidence" value="ECO:0007669"/>
    <property type="project" value="UniProtKB-UniRule"/>
</dbReference>
<keyword evidence="4 6" id="KW-0694">RNA-binding</keyword>
<dbReference type="EMBL" id="JACHDZ010000006">
    <property type="protein sequence ID" value="MBB5345697.1"/>
    <property type="molecule type" value="Genomic_DNA"/>
</dbReference>
<evidence type="ECO:0000256" key="5">
    <source>
        <dbReference type="RuleBase" id="RU003869"/>
    </source>
</evidence>
<dbReference type="GO" id="GO:0019843">
    <property type="term" value="F:rRNA binding"/>
    <property type="evidence" value="ECO:0007669"/>
    <property type="project" value="UniProtKB-UniRule"/>
</dbReference>
<comment type="caution">
    <text evidence="8">The sequence shown here is derived from an EMBL/GenBank/DDBJ whole genome shotgun (WGS) entry which is preliminary data.</text>
</comment>
<dbReference type="Pfam" id="PF00347">
    <property type="entry name" value="Ribosomal_L6"/>
    <property type="match status" value="2"/>
</dbReference>
<evidence type="ECO:0000256" key="3">
    <source>
        <dbReference type="ARBA" id="ARBA00023274"/>
    </source>
</evidence>
<dbReference type="Proteomes" id="UP000569092">
    <property type="component" value="Unassembled WGS sequence"/>
</dbReference>
<dbReference type="InterPro" id="IPR036789">
    <property type="entry name" value="Ribosomal_uL6-like_a/b-dom_sf"/>
</dbReference>
<name>A0A7W8JAG3_9BACT</name>
<dbReference type="FunFam" id="3.90.930.12:FF:000001">
    <property type="entry name" value="50S ribosomal protein L6"/>
    <property type="match status" value="1"/>
</dbReference>
<sequence length="181" mass="19568">MSRIGEKPIVLPAGVKYTVSENGNTVMVEGPKGKVSAMLPGGITLVQKDGHLITERQTDKQAAFHGLARALVFNAVTGVTTGWTKEIDIVGIGYRAELKGKNMVVFTLGYSHPIEFPLPTGISVEIDPKQTHLTVSGIDRQKVGQIAADMRSLRKPDPYKNKGVRYTGEKLKKKVGKTGAK</sequence>
<comment type="subunit">
    <text evidence="4">Part of the 50S ribosomal subunit.</text>
</comment>
<gene>
    <name evidence="4" type="primary">rplF</name>
    <name evidence="8" type="ORF">HDF10_003691</name>
</gene>
<evidence type="ECO:0000256" key="1">
    <source>
        <dbReference type="ARBA" id="ARBA00009356"/>
    </source>
</evidence>
<dbReference type="InterPro" id="IPR020040">
    <property type="entry name" value="Ribosomal_uL6_a/b-dom"/>
</dbReference>
<dbReference type="PANTHER" id="PTHR11655">
    <property type="entry name" value="60S/50S RIBOSOMAL PROTEIN L6/L9"/>
    <property type="match status" value="1"/>
</dbReference>
<proteinExistence type="inferred from homology"/>
<dbReference type="NCBIfam" id="TIGR03654">
    <property type="entry name" value="L6_bact"/>
    <property type="match status" value="1"/>
</dbReference>
<dbReference type="HAMAP" id="MF_01365_B">
    <property type="entry name" value="Ribosomal_uL6_B"/>
    <property type="match status" value="1"/>
</dbReference>
<dbReference type="GO" id="GO:0003735">
    <property type="term" value="F:structural constituent of ribosome"/>
    <property type="evidence" value="ECO:0007669"/>
    <property type="project" value="UniProtKB-UniRule"/>
</dbReference>
<dbReference type="PANTHER" id="PTHR11655:SF14">
    <property type="entry name" value="LARGE RIBOSOMAL SUBUNIT PROTEIN UL6M"/>
    <property type="match status" value="1"/>
</dbReference>
<dbReference type="GO" id="GO:0002181">
    <property type="term" value="P:cytoplasmic translation"/>
    <property type="evidence" value="ECO:0007669"/>
    <property type="project" value="TreeGrafter"/>
</dbReference>
<keyword evidence="4 6" id="KW-0699">rRNA-binding</keyword>
<protein>
    <recommendedName>
        <fullName evidence="4">Large ribosomal subunit protein uL6</fullName>
    </recommendedName>
</protein>
<evidence type="ECO:0000259" key="7">
    <source>
        <dbReference type="Pfam" id="PF00347"/>
    </source>
</evidence>
<feature type="domain" description="Large ribosomal subunit protein uL6 alpha-beta" evidence="7">
    <location>
        <begin position="14"/>
        <end position="82"/>
    </location>
</feature>
<comment type="similarity">
    <text evidence="1 4 5">Belongs to the universal ribosomal protein uL6 family.</text>
</comment>
<dbReference type="SUPFAM" id="SSF56053">
    <property type="entry name" value="Ribosomal protein L6"/>
    <property type="match status" value="2"/>
</dbReference>